<dbReference type="EMBL" id="MHWE01000007">
    <property type="protein sequence ID" value="OHB04381.1"/>
    <property type="molecule type" value="Genomic_DNA"/>
</dbReference>
<comment type="caution">
    <text evidence="9">The sequence shown here is derived from an EMBL/GenBank/DDBJ whole genome shotgun (WGS) entry which is preliminary data.</text>
</comment>
<feature type="transmembrane region" description="Helical" evidence="8">
    <location>
        <begin position="69"/>
        <end position="91"/>
    </location>
</feature>
<evidence type="ECO:0000256" key="8">
    <source>
        <dbReference type="SAM" id="Phobius"/>
    </source>
</evidence>
<feature type="transmembrane region" description="Helical" evidence="8">
    <location>
        <begin position="211"/>
        <end position="233"/>
    </location>
</feature>
<evidence type="ECO:0000256" key="7">
    <source>
        <dbReference type="ARBA" id="ARBA00023136"/>
    </source>
</evidence>
<dbReference type="GO" id="GO:0055085">
    <property type="term" value="P:transmembrane transport"/>
    <property type="evidence" value="ECO:0007669"/>
    <property type="project" value="TreeGrafter"/>
</dbReference>
<keyword evidence="7 8" id="KW-0472">Membrane</keyword>
<dbReference type="GO" id="GO:0005886">
    <property type="term" value="C:plasma membrane"/>
    <property type="evidence" value="ECO:0007669"/>
    <property type="project" value="UniProtKB-SubCell"/>
</dbReference>
<evidence type="ECO:0008006" key="11">
    <source>
        <dbReference type="Google" id="ProtNLM"/>
    </source>
</evidence>
<keyword evidence="6 8" id="KW-1133">Transmembrane helix</keyword>
<dbReference type="InterPro" id="IPR002549">
    <property type="entry name" value="AI-2E-like"/>
</dbReference>
<keyword evidence="4" id="KW-1003">Cell membrane</keyword>
<dbReference type="PANTHER" id="PTHR21716:SF53">
    <property type="entry name" value="PERMEASE PERM-RELATED"/>
    <property type="match status" value="1"/>
</dbReference>
<reference evidence="9 10" key="1">
    <citation type="journal article" date="2016" name="Nat. Commun.">
        <title>Thousands of microbial genomes shed light on interconnected biogeochemical processes in an aquifer system.</title>
        <authorList>
            <person name="Anantharaman K."/>
            <person name="Brown C.T."/>
            <person name="Hug L.A."/>
            <person name="Sharon I."/>
            <person name="Castelle C.J."/>
            <person name="Probst A.J."/>
            <person name="Thomas B.C."/>
            <person name="Singh A."/>
            <person name="Wilkins M.J."/>
            <person name="Karaoz U."/>
            <person name="Brodie E.L."/>
            <person name="Williams K.H."/>
            <person name="Hubbard S.S."/>
            <person name="Banfield J.F."/>
        </authorList>
    </citation>
    <scope>NUCLEOTIDE SEQUENCE [LARGE SCALE GENOMIC DNA]</scope>
</reference>
<comment type="subcellular location">
    <subcellularLocation>
        <location evidence="1">Cell membrane</location>
        <topology evidence="1">Multi-pass membrane protein</topology>
    </subcellularLocation>
</comment>
<evidence type="ECO:0000256" key="1">
    <source>
        <dbReference type="ARBA" id="ARBA00004651"/>
    </source>
</evidence>
<evidence type="ECO:0000313" key="9">
    <source>
        <dbReference type="EMBL" id="OHB04381.1"/>
    </source>
</evidence>
<proteinExistence type="inferred from homology"/>
<evidence type="ECO:0000256" key="4">
    <source>
        <dbReference type="ARBA" id="ARBA00022475"/>
    </source>
</evidence>
<dbReference type="Pfam" id="PF01594">
    <property type="entry name" value="AI-2E_transport"/>
    <property type="match status" value="1"/>
</dbReference>
<dbReference type="Proteomes" id="UP000176800">
    <property type="component" value="Unassembled WGS sequence"/>
</dbReference>
<sequence>MSKGEEKVNLSISTGSIVRAVLIVVLFILIYILRDVVLIILAAIVIASAIEPGTRWFERRGITRIPSVLLIYVAAFLFIVSAFYFLVVPLFNESAQFLRSLPEYSESLTETEQSTNLLSSQGIFGGLSKSLSLPAVIQGVNKTLDNLSGGFLSTVDVFFGGVMSFLLIIVLSFYLAVQVDGVGKFLRVVTPVNSENYIVDLWRRSREKIGLWMQGQLLLAVIVAVLVFLGLTMLGVENALLLAFLAGIFEIIPLFGPILSAIPAIFIAFLDGGLSLVLLVIGLYIIIQQFENHLLYPLVVKKVVGVPPIISILALVIGAKLAGFLGILLSVPLATALIELLSDLEKRKIDK</sequence>
<feature type="transmembrane region" description="Helical" evidence="8">
    <location>
        <begin position="266"/>
        <end position="287"/>
    </location>
</feature>
<dbReference type="AlphaFoldDB" id="A0A1G2U4H4"/>
<comment type="similarity">
    <text evidence="2">Belongs to the autoinducer-2 exporter (AI-2E) (TC 2.A.86) family.</text>
</comment>
<organism evidence="9 10">
    <name type="scientific">Candidatus Zambryskibacteria bacterium RIFCSPLOWO2_01_FULL_45_21</name>
    <dbReference type="NCBI Taxonomy" id="1802761"/>
    <lineage>
        <taxon>Bacteria</taxon>
        <taxon>Candidatus Zambryskiibacteriota</taxon>
    </lineage>
</organism>
<gene>
    <name evidence="9" type="ORF">A3B14_01885</name>
</gene>
<keyword evidence="3" id="KW-0813">Transport</keyword>
<dbReference type="PANTHER" id="PTHR21716">
    <property type="entry name" value="TRANSMEMBRANE PROTEIN"/>
    <property type="match status" value="1"/>
</dbReference>
<evidence type="ECO:0000313" key="10">
    <source>
        <dbReference type="Proteomes" id="UP000176800"/>
    </source>
</evidence>
<protein>
    <recommendedName>
        <fullName evidence="11">AI-2E family transporter</fullName>
    </recommendedName>
</protein>
<feature type="transmembrane region" description="Helical" evidence="8">
    <location>
        <begin position="239"/>
        <end position="259"/>
    </location>
</feature>
<evidence type="ECO:0000256" key="2">
    <source>
        <dbReference type="ARBA" id="ARBA00009773"/>
    </source>
</evidence>
<feature type="transmembrane region" description="Helical" evidence="8">
    <location>
        <begin position="307"/>
        <end position="338"/>
    </location>
</feature>
<evidence type="ECO:0000256" key="5">
    <source>
        <dbReference type="ARBA" id="ARBA00022692"/>
    </source>
</evidence>
<name>A0A1G2U4H4_9BACT</name>
<keyword evidence="5 8" id="KW-0812">Transmembrane</keyword>
<evidence type="ECO:0000256" key="3">
    <source>
        <dbReference type="ARBA" id="ARBA00022448"/>
    </source>
</evidence>
<feature type="transmembrane region" description="Helical" evidence="8">
    <location>
        <begin position="157"/>
        <end position="177"/>
    </location>
</feature>
<accession>A0A1G2U4H4</accession>
<evidence type="ECO:0000256" key="6">
    <source>
        <dbReference type="ARBA" id="ARBA00022989"/>
    </source>
</evidence>
<feature type="transmembrane region" description="Helical" evidence="8">
    <location>
        <begin position="12"/>
        <end position="32"/>
    </location>
</feature>
<feature type="transmembrane region" description="Helical" evidence="8">
    <location>
        <begin position="38"/>
        <end position="57"/>
    </location>
</feature>